<dbReference type="InterPro" id="IPR007353">
    <property type="entry name" value="DUF421"/>
</dbReference>
<evidence type="ECO:0000313" key="10">
    <source>
        <dbReference type="Proteomes" id="UP001526147"/>
    </source>
</evidence>
<name>A0ABT3DGH3_9BACI</name>
<evidence type="ECO:0000256" key="2">
    <source>
        <dbReference type="ARBA" id="ARBA00006448"/>
    </source>
</evidence>
<evidence type="ECO:0000256" key="4">
    <source>
        <dbReference type="ARBA" id="ARBA00022692"/>
    </source>
</evidence>
<evidence type="ECO:0000256" key="3">
    <source>
        <dbReference type="ARBA" id="ARBA00022475"/>
    </source>
</evidence>
<evidence type="ECO:0000259" key="8">
    <source>
        <dbReference type="Pfam" id="PF04239"/>
    </source>
</evidence>
<keyword evidence="5 7" id="KW-1133">Transmembrane helix</keyword>
<feature type="transmembrane region" description="Helical" evidence="7">
    <location>
        <begin position="6"/>
        <end position="24"/>
    </location>
</feature>
<comment type="caution">
    <text evidence="9">The sequence shown here is derived from an EMBL/GenBank/DDBJ whole genome shotgun (WGS) entry which is preliminary data.</text>
</comment>
<dbReference type="Gene3D" id="3.30.240.20">
    <property type="entry name" value="bsu07140 like domains"/>
    <property type="match status" value="1"/>
</dbReference>
<dbReference type="RefSeq" id="WP_264142691.1">
    <property type="nucleotide sequence ID" value="NZ_JAOYEY010000035.1"/>
</dbReference>
<feature type="transmembrane region" description="Helical" evidence="7">
    <location>
        <begin position="56"/>
        <end position="74"/>
    </location>
</feature>
<dbReference type="PANTHER" id="PTHR34582">
    <property type="entry name" value="UPF0702 TRANSMEMBRANE PROTEIN YCAP"/>
    <property type="match status" value="1"/>
</dbReference>
<sequence length="211" mass="23641">MDLDLIWKSVVIVIGGTILLRVAGRKSISQMTLSQVVIMIGIGSLLVQPLVGKNVWNTLFVGLTLVLTLVIIEYSQIKSDKLEKFISGKSKVLIDNGKLQTDQLKKLRLSVDLLEMKLRQSSVTDMNDVQYATLEPNGQVGFELKENKKPATKEDITFIMEEIQQLKQMIGIYPLRTATNTQQEQPSSSVTTLFTEVVKNKNNPQPPQELQ</sequence>
<feature type="domain" description="YetF C-terminal" evidence="8">
    <location>
        <begin position="78"/>
        <end position="161"/>
    </location>
</feature>
<evidence type="ECO:0000256" key="5">
    <source>
        <dbReference type="ARBA" id="ARBA00022989"/>
    </source>
</evidence>
<reference evidence="9 10" key="1">
    <citation type="submission" date="2022-10" db="EMBL/GenBank/DDBJ databases">
        <title>Draft genome assembly of moderately radiation resistant bacterium Metabacillus halosaccharovorans.</title>
        <authorList>
            <person name="Pal S."/>
            <person name="Gopinathan A."/>
        </authorList>
    </citation>
    <scope>NUCLEOTIDE SEQUENCE [LARGE SCALE GENOMIC DNA]</scope>
    <source>
        <strain evidence="9 10">VITHBRA001</strain>
    </source>
</reference>
<evidence type="ECO:0000256" key="1">
    <source>
        <dbReference type="ARBA" id="ARBA00004651"/>
    </source>
</evidence>
<dbReference type="InterPro" id="IPR023090">
    <property type="entry name" value="UPF0702_alpha/beta_dom_sf"/>
</dbReference>
<protein>
    <submittedName>
        <fullName evidence="9">DUF421 domain-containing protein</fullName>
    </submittedName>
</protein>
<gene>
    <name evidence="9" type="ORF">OIH86_10120</name>
</gene>
<dbReference type="Proteomes" id="UP001526147">
    <property type="component" value="Unassembled WGS sequence"/>
</dbReference>
<comment type="subcellular location">
    <subcellularLocation>
        <location evidence="1">Cell membrane</location>
        <topology evidence="1">Multi-pass membrane protein</topology>
    </subcellularLocation>
</comment>
<proteinExistence type="inferred from homology"/>
<evidence type="ECO:0000256" key="7">
    <source>
        <dbReference type="SAM" id="Phobius"/>
    </source>
</evidence>
<keyword evidence="10" id="KW-1185">Reference proteome</keyword>
<dbReference type="PANTHER" id="PTHR34582:SF2">
    <property type="entry name" value="UPF0702 TRANSMEMBRANE PROTEIN YDFR"/>
    <property type="match status" value="1"/>
</dbReference>
<keyword evidence="3" id="KW-1003">Cell membrane</keyword>
<keyword evidence="6 7" id="KW-0472">Membrane</keyword>
<evidence type="ECO:0000256" key="6">
    <source>
        <dbReference type="ARBA" id="ARBA00023136"/>
    </source>
</evidence>
<organism evidence="9 10">
    <name type="scientific">Metabacillus halosaccharovorans</name>
    <dbReference type="NCBI Taxonomy" id="930124"/>
    <lineage>
        <taxon>Bacteria</taxon>
        <taxon>Bacillati</taxon>
        <taxon>Bacillota</taxon>
        <taxon>Bacilli</taxon>
        <taxon>Bacillales</taxon>
        <taxon>Bacillaceae</taxon>
        <taxon>Metabacillus</taxon>
    </lineage>
</organism>
<evidence type="ECO:0000313" key="9">
    <source>
        <dbReference type="EMBL" id="MCV9886014.1"/>
    </source>
</evidence>
<feature type="transmembrane region" description="Helical" evidence="7">
    <location>
        <begin position="31"/>
        <end position="50"/>
    </location>
</feature>
<accession>A0ABT3DGH3</accession>
<dbReference type="EMBL" id="JAOYEY010000035">
    <property type="protein sequence ID" value="MCV9886014.1"/>
    <property type="molecule type" value="Genomic_DNA"/>
</dbReference>
<dbReference type="Pfam" id="PF04239">
    <property type="entry name" value="DUF421"/>
    <property type="match status" value="1"/>
</dbReference>
<comment type="similarity">
    <text evidence="2">Belongs to the UPF0702 family.</text>
</comment>
<keyword evidence="4 7" id="KW-0812">Transmembrane</keyword>